<dbReference type="AlphaFoldDB" id="A0A8T3YIQ5"/>
<dbReference type="SUPFAM" id="SSF109604">
    <property type="entry name" value="HD-domain/PDEase-like"/>
    <property type="match status" value="1"/>
</dbReference>
<dbReference type="SMART" id="SM00954">
    <property type="entry name" value="RelA_SpoT"/>
    <property type="match status" value="1"/>
</dbReference>
<evidence type="ECO:0000256" key="1">
    <source>
        <dbReference type="ARBA" id="ARBA00007476"/>
    </source>
</evidence>
<dbReference type="FunFam" id="3.30.460.10:FF:000001">
    <property type="entry name" value="GTP pyrophosphokinase RelA"/>
    <property type="match status" value="1"/>
</dbReference>
<name>A0A8T3YIQ5_9ARCH</name>
<evidence type="ECO:0000259" key="2">
    <source>
        <dbReference type="PROSITE" id="PS51671"/>
    </source>
</evidence>
<feature type="domain" description="TGS" evidence="3">
    <location>
        <begin position="375"/>
        <end position="436"/>
    </location>
</feature>
<dbReference type="InterPro" id="IPR012676">
    <property type="entry name" value="TGS-like"/>
</dbReference>
<evidence type="ECO:0000313" key="4">
    <source>
        <dbReference type="EMBL" id="MBI4210414.1"/>
    </source>
</evidence>
<reference evidence="4" key="1">
    <citation type="submission" date="2020-07" db="EMBL/GenBank/DDBJ databases">
        <title>Huge and variable diversity of episymbiotic CPR bacteria and DPANN archaea in groundwater ecosystems.</title>
        <authorList>
            <person name="He C.Y."/>
            <person name="Keren R."/>
            <person name="Whittaker M."/>
            <person name="Farag I.F."/>
            <person name="Doudna J."/>
            <person name="Cate J.H.D."/>
            <person name="Banfield J.F."/>
        </authorList>
    </citation>
    <scope>NUCLEOTIDE SEQUENCE</scope>
    <source>
        <strain evidence="4">NC_groundwater_1296_Ag_S-0.2um_52_80</strain>
    </source>
</reference>
<protein>
    <submittedName>
        <fullName evidence="4">Bifunctional (P)ppGpp synthetase/guanosine-3',5'-bis(Diphosphate) 3'-pyrophosphohydrolase</fullName>
    </submittedName>
</protein>
<dbReference type="GO" id="GO:0005886">
    <property type="term" value="C:plasma membrane"/>
    <property type="evidence" value="ECO:0007669"/>
    <property type="project" value="TreeGrafter"/>
</dbReference>
<comment type="caution">
    <text evidence="4">The sequence shown here is derived from an EMBL/GenBank/DDBJ whole genome shotgun (WGS) entry which is preliminary data.</text>
</comment>
<dbReference type="PANTHER" id="PTHR21262">
    <property type="entry name" value="GUANOSINE-3',5'-BIS DIPHOSPHATE 3'-PYROPHOSPHOHYDROLASE"/>
    <property type="match status" value="1"/>
</dbReference>
<dbReference type="SUPFAM" id="SSF55021">
    <property type="entry name" value="ACT-like"/>
    <property type="match status" value="1"/>
</dbReference>
<dbReference type="Proteomes" id="UP000732298">
    <property type="component" value="Unassembled WGS sequence"/>
</dbReference>
<sequence length="622" mass="69531">MESPENEDFMGMFRKSFGSDEDARAALELVRTACRKSGMEEKSYISHNTSVAKEVMWLGLGRKIAIAALVHNVVEHGVRPAEVERVFGKEVLDIVDAKMRFEKALEFGNTDQGSAEKKLMIVLTTNPEVVMLQLGEVIDKIRNVDKIVEMERKGFVAEVRRAYAPLAHKLGMYSMSSELNDLAFKFEHPKTYMEIRSAVDKLIEKCHGSMEKWQGMIAKGVTEAGIEASLTGRIKTVYSIYAKMKRKNAGLGRIYDIVALRLVTESVRECYEVLGILHSMWKPIPGEFDDYIVKPKENGYRSLHTSMFTEEGFPIEVQIRTKEMNDFAELGMASHWQYKGEKKEAKHDRKIEWIKQVLDWQRSTGANTQMDIFGKEIFAMTPKGQVIELPDGASIIDFAYAVHSDIGDKCNGARINGMMVPLGAPIKNGDVVEIVTSEKRKPQMSWLSLAKTAKAKQKIMAKLGMKTEDSKAALKKKPAGEYVKTSNAKVRLAKCCSPLPGDAIVGVKTTKRKISVHQINCIEASKLGTKVVRVEWAEKPGEYDAEIVVETADRIGILKDVLGVFSENGIYVASTNAKATQSNTTTCIFGVRLRSLKQLEELTMKISRVKGVIKVHRYTATA</sequence>
<dbReference type="PANTHER" id="PTHR21262:SF31">
    <property type="entry name" value="GTP PYROPHOSPHOKINASE"/>
    <property type="match status" value="1"/>
</dbReference>
<comment type="similarity">
    <text evidence="1">Belongs to the RelA/SpoT family.</text>
</comment>
<dbReference type="InterPro" id="IPR043519">
    <property type="entry name" value="NT_sf"/>
</dbReference>
<dbReference type="Pfam" id="PF04607">
    <property type="entry name" value="RelA_SpoT"/>
    <property type="match status" value="1"/>
</dbReference>
<dbReference type="InterPro" id="IPR045865">
    <property type="entry name" value="ACT-like_dom_sf"/>
</dbReference>
<dbReference type="Pfam" id="PF13328">
    <property type="entry name" value="HD_4"/>
    <property type="match status" value="1"/>
</dbReference>
<dbReference type="Pfam" id="PF02824">
    <property type="entry name" value="TGS"/>
    <property type="match status" value="1"/>
</dbReference>
<dbReference type="InterPro" id="IPR012675">
    <property type="entry name" value="Beta-grasp_dom_sf"/>
</dbReference>
<dbReference type="Gene3D" id="1.10.3210.10">
    <property type="entry name" value="Hypothetical protein af1432"/>
    <property type="match status" value="1"/>
</dbReference>
<evidence type="ECO:0000259" key="3">
    <source>
        <dbReference type="PROSITE" id="PS51880"/>
    </source>
</evidence>
<dbReference type="InterPro" id="IPR004095">
    <property type="entry name" value="TGS"/>
</dbReference>
<dbReference type="GO" id="GO:0015969">
    <property type="term" value="P:guanosine tetraphosphate metabolic process"/>
    <property type="evidence" value="ECO:0007669"/>
    <property type="project" value="InterPro"/>
</dbReference>
<dbReference type="InterPro" id="IPR033655">
    <property type="entry name" value="TGS_RelA/SpoT"/>
</dbReference>
<dbReference type="PROSITE" id="PS51671">
    <property type="entry name" value="ACT"/>
    <property type="match status" value="1"/>
</dbReference>
<dbReference type="CDD" id="cd01668">
    <property type="entry name" value="TGS_RSH"/>
    <property type="match status" value="1"/>
</dbReference>
<feature type="domain" description="ACT" evidence="2">
    <location>
        <begin position="546"/>
        <end position="620"/>
    </location>
</feature>
<dbReference type="SUPFAM" id="SSF81301">
    <property type="entry name" value="Nucleotidyltransferase"/>
    <property type="match status" value="1"/>
</dbReference>
<accession>A0A8T3YIQ5</accession>
<dbReference type="Gene3D" id="3.30.460.10">
    <property type="entry name" value="Beta Polymerase, domain 2"/>
    <property type="match status" value="1"/>
</dbReference>
<dbReference type="EMBL" id="JACQPB010000034">
    <property type="protein sequence ID" value="MBI4210414.1"/>
    <property type="molecule type" value="Genomic_DNA"/>
</dbReference>
<dbReference type="InterPro" id="IPR002912">
    <property type="entry name" value="ACT_dom"/>
</dbReference>
<dbReference type="CDD" id="cd05399">
    <property type="entry name" value="NT_Rel-Spo_like"/>
    <property type="match status" value="1"/>
</dbReference>
<dbReference type="FunFam" id="3.10.20.30:FF:000002">
    <property type="entry name" value="GTP pyrophosphokinase (RelA/SpoT)"/>
    <property type="match status" value="1"/>
</dbReference>
<dbReference type="Gene3D" id="3.30.70.260">
    <property type="match status" value="1"/>
</dbReference>
<gene>
    <name evidence="4" type="ORF">HY544_02830</name>
</gene>
<dbReference type="Gene3D" id="3.10.20.30">
    <property type="match status" value="1"/>
</dbReference>
<proteinExistence type="inferred from homology"/>
<organism evidence="4 5">
    <name type="scientific">Candidatus Iainarchaeum sp</name>
    <dbReference type="NCBI Taxonomy" id="3101447"/>
    <lineage>
        <taxon>Archaea</taxon>
        <taxon>Candidatus Iainarchaeota</taxon>
        <taxon>Candidatus Iainarchaeia</taxon>
        <taxon>Candidatus Iainarchaeales</taxon>
        <taxon>Candidatus Iainarchaeaceae</taxon>
        <taxon>Candidatus Iainarchaeum</taxon>
    </lineage>
</organism>
<dbReference type="Pfam" id="PF13291">
    <property type="entry name" value="ACT_4"/>
    <property type="match status" value="1"/>
</dbReference>
<dbReference type="PROSITE" id="PS51880">
    <property type="entry name" value="TGS"/>
    <property type="match status" value="1"/>
</dbReference>
<dbReference type="SUPFAM" id="SSF81271">
    <property type="entry name" value="TGS-like"/>
    <property type="match status" value="1"/>
</dbReference>
<dbReference type="CDD" id="cd04876">
    <property type="entry name" value="ACT_RelA-SpoT"/>
    <property type="match status" value="1"/>
</dbReference>
<evidence type="ECO:0000313" key="5">
    <source>
        <dbReference type="Proteomes" id="UP000732298"/>
    </source>
</evidence>
<dbReference type="InterPro" id="IPR007685">
    <property type="entry name" value="RelA_SpoT"/>
</dbReference>